<dbReference type="EMBL" id="CP061800">
    <property type="protein sequence ID" value="QTA87477.1"/>
    <property type="molecule type" value="Genomic_DNA"/>
</dbReference>
<gene>
    <name evidence="1" type="ORF">dnm_035110</name>
</gene>
<proteinExistence type="predicted"/>
<evidence type="ECO:0000313" key="2">
    <source>
        <dbReference type="Proteomes" id="UP000663722"/>
    </source>
</evidence>
<dbReference type="KEGG" id="dmm:dnm_035110"/>
<dbReference type="RefSeq" id="WP_207682649.1">
    <property type="nucleotide sequence ID" value="NZ_CP061800.1"/>
</dbReference>
<protein>
    <submittedName>
        <fullName evidence="1">Uncharacterized protein</fullName>
    </submittedName>
</protein>
<keyword evidence="2" id="KW-1185">Reference proteome</keyword>
<name>A0A975GN78_9BACT</name>
<sequence>MLKDALNEMMLAYHELGRPIPGDNFVIEQFSVEERHVCQARPRYQFPSRYLI</sequence>
<reference evidence="1" key="1">
    <citation type="journal article" date="2021" name="Microb. Physiol.">
        <title>Proteogenomic Insights into the Physiology of Marine, Sulfate-Reducing, Filamentous Desulfonema limicola and Desulfonema magnum.</title>
        <authorList>
            <person name="Schnaars V."/>
            <person name="Wohlbrand L."/>
            <person name="Scheve S."/>
            <person name="Hinrichs C."/>
            <person name="Reinhardt R."/>
            <person name="Rabus R."/>
        </authorList>
    </citation>
    <scope>NUCLEOTIDE SEQUENCE</scope>
    <source>
        <strain evidence="1">4be13</strain>
    </source>
</reference>
<dbReference type="AlphaFoldDB" id="A0A975GN78"/>
<organism evidence="1 2">
    <name type="scientific">Desulfonema magnum</name>
    <dbReference type="NCBI Taxonomy" id="45655"/>
    <lineage>
        <taxon>Bacteria</taxon>
        <taxon>Pseudomonadati</taxon>
        <taxon>Thermodesulfobacteriota</taxon>
        <taxon>Desulfobacteria</taxon>
        <taxon>Desulfobacterales</taxon>
        <taxon>Desulfococcaceae</taxon>
        <taxon>Desulfonema</taxon>
    </lineage>
</organism>
<evidence type="ECO:0000313" key="1">
    <source>
        <dbReference type="EMBL" id="QTA87477.1"/>
    </source>
</evidence>
<accession>A0A975GN78</accession>
<dbReference type="Proteomes" id="UP000663722">
    <property type="component" value="Chromosome"/>
</dbReference>